<dbReference type="SMART" id="SM00342">
    <property type="entry name" value="HTH_ARAC"/>
    <property type="match status" value="1"/>
</dbReference>
<keyword evidence="6" id="KW-1185">Reference proteome</keyword>
<evidence type="ECO:0000256" key="3">
    <source>
        <dbReference type="ARBA" id="ARBA00023163"/>
    </source>
</evidence>
<proteinExistence type="predicted"/>
<feature type="domain" description="HTH araC/xylS-type" evidence="4">
    <location>
        <begin position="194"/>
        <end position="292"/>
    </location>
</feature>
<dbReference type="Proteomes" id="UP000620262">
    <property type="component" value="Unassembled WGS sequence"/>
</dbReference>
<evidence type="ECO:0000313" key="6">
    <source>
        <dbReference type="Proteomes" id="UP000620262"/>
    </source>
</evidence>
<dbReference type="PANTHER" id="PTHR46796">
    <property type="entry name" value="HTH-TYPE TRANSCRIPTIONAL ACTIVATOR RHAS-RELATED"/>
    <property type="match status" value="1"/>
</dbReference>
<name>A0ABR9IIM8_RHIVS</name>
<keyword evidence="2" id="KW-0238">DNA-binding</keyword>
<evidence type="ECO:0000256" key="1">
    <source>
        <dbReference type="ARBA" id="ARBA00023015"/>
    </source>
</evidence>
<dbReference type="InterPro" id="IPR018062">
    <property type="entry name" value="HTH_AraC-typ_CS"/>
</dbReference>
<dbReference type="InterPro" id="IPR009057">
    <property type="entry name" value="Homeodomain-like_sf"/>
</dbReference>
<dbReference type="Pfam" id="PF12833">
    <property type="entry name" value="HTH_18"/>
    <property type="match status" value="1"/>
</dbReference>
<keyword evidence="1" id="KW-0805">Transcription regulation</keyword>
<dbReference type="PANTHER" id="PTHR46796:SF14">
    <property type="entry name" value="TRANSCRIPTIONAL REGULATORY PROTEIN"/>
    <property type="match status" value="1"/>
</dbReference>
<gene>
    <name evidence="5" type="ORF">H4W29_000207</name>
</gene>
<dbReference type="InterPro" id="IPR018060">
    <property type="entry name" value="HTH_AraC"/>
</dbReference>
<evidence type="ECO:0000256" key="2">
    <source>
        <dbReference type="ARBA" id="ARBA00023125"/>
    </source>
</evidence>
<evidence type="ECO:0000313" key="5">
    <source>
        <dbReference type="EMBL" id="MBE1503026.1"/>
    </source>
</evidence>
<protein>
    <submittedName>
        <fullName evidence="5">AraC family transcriptional regulator</fullName>
    </submittedName>
</protein>
<reference evidence="5 6" key="1">
    <citation type="submission" date="2020-10" db="EMBL/GenBank/DDBJ databases">
        <title>Sequencing the genomes of 1000 actinobacteria strains.</title>
        <authorList>
            <person name="Klenk H.-P."/>
        </authorList>
    </citation>
    <scope>NUCLEOTIDE SEQUENCE [LARGE SCALE GENOMIC DNA]</scope>
    <source>
        <strain evidence="5 6">DSM 7307</strain>
    </source>
</reference>
<accession>A0ABR9IIM8</accession>
<organism evidence="5 6">
    <name type="scientific">Rhizobium viscosum</name>
    <name type="common">Arthrobacter viscosus</name>
    <dbReference type="NCBI Taxonomy" id="1673"/>
    <lineage>
        <taxon>Bacteria</taxon>
        <taxon>Pseudomonadati</taxon>
        <taxon>Pseudomonadota</taxon>
        <taxon>Alphaproteobacteria</taxon>
        <taxon>Hyphomicrobiales</taxon>
        <taxon>Rhizobiaceae</taxon>
        <taxon>Rhizobium/Agrobacterium group</taxon>
        <taxon>Rhizobium</taxon>
    </lineage>
</organism>
<dbReference type="EMBL" id="JADBEC010000001">
    <property type="protein sequence ID" value="MBE1503026.1"/>
    <property type="molecule type" value="Genomic_DNA"/>
</dbReference>
<evidence type="ECO:0000259" key="4">
    <source>
        <dbReference type="PROSITE" id="PS01124"/>
    </source>
</evidence>
<dbReference type="PROSITE" id="PS01124">
    <property type="entry name" value="HTH_ARAC_FAMILY_2"/>
    <property type="match status" value="1"/>
</dbReference>
<keyword evidence="3" id="KW-0804">Transcription</keyword>
<dbReference type="SUPFAM" id="SSF46689">
    <property type="entry name" value="Homeodomain-like"/>
    <property type="match status" value="2"/>
</dbReference>
<dbReference type="RefSeq" id="WP_192727303.1">
    <property type="nucleotide sequence ID" value="NZ_BAAAVL010000003.1"/>
</dbReference>
<dbReference type="InterPro" id="IPR020449">
    <property type="entry name" value="Tscrpt_reg_AraC-type_HTH"/>
</dbReference>
<dbReference type="Gene3D" id="1.10.10.60">
    <property type="entry name" value="Homeodomain-like"/>
    <property type="match status" value="2"/>
</dbReference>
<comment type="caution">
    <text evidence="5">The sequence shown here is derived from an EMBL/GenBank/DDBJ whole genome shotgun (WGS) entry which is preliminary data.</text>
</comment>
<dbReference type="PRINTS" id="PR00032">
    <property type="entry name" value="HTHARAC"/>
</dbReference>
<dbReference type="PROSITE" id="PS00041">
    <property type="entry name" value="HTH_ARAC_FAMILY_1"/>
    <property type="match status" value="1"/>
</dbReference>
<dbReference type="InterPro" id="IPR050204">
    <property type="entry name" value="AraC_XylS_family_regulators"/>
</dbReference>
<sequence length="295" mass="32530">MDFDASQGDRKYPTSKQVGGLVECSGLQVELRRFDPGWQVDLTLECTEIAVLLSGQSKIRWTGDGHRREAIARPGVAWVCPAGVNESAVEIVGSMPESLHIFLPPSLVGEHALSNFDIDPTKVQLAYAGGVPDPVVLQIGELFRGVLNRKLEATDRLFLDGIQLALAAHLLGTYSSTRWRPPTRTPAIDPKRLRRVLDFIEARIAAEISLEDLAAEACLSPFHFSRTFRAATGFAPHRYVTLRRIEAAKEKLRLAQSSLVEIAIDTGFGSQANFTRVFRKMTGLTPGQYRALFTS</sequence>